<dbReference type="EMBL" id="DVLW01000071">
    <property type="protein sequence ID" value="HIT94055.1"/>
    <property type="molecule type" value="Genomic_DNA"/>
</dbReference>
<dbReference type="Gene3D" id="3.30.1120.40">
    <property type="entry name" value="Stage V sporulation protein G"/>
    <property type="match status" value="1"/>
</dbReference>
<keyword evidence="2" id="KW-0717">Septation</keyword>
<protein>
    <submittedName>
        <fullName evidence="4">Septation regulator SpoVG</fullName>
    </submittedName>
</protein>
<dbReference type="InterPro" id="IPR036751">
    <property type="entry name" value="SpoVG_sf"/>
</dbReference>
<dbReference type="Proteomes" id="UP000824160">
    <property type="component" value="Unassembled WGS sequence"/>
</dbReference>
<dbReference type="PANTHER" id="PTHR38429">
    <property type="entry name" value="SEPTATION PROTEIN SPOVG-RELATED"/>
    <property type="match status" value="1"/>
</dbReference>
<reference evidence="4" key="1">
    <citation type="submission" date="2020-10" db="EMBL/GenBank/DDBJ databases">
        <authorList>
            <person name="Gilroy R."/>
        </authorList>
    </citation>
    <scope>NUCLEOTIDE SEQUENCE</scope>
    <source>
        <strain evidence="4">ChiBcec7-5410</strain>
    </source>
</reference>
<dbReference type="GO" id="GO:0030435">
    <property type="term" value="P:sporulation resulting in formation of a cellular spore"/>
    <property type="evidence" value="ECO:0007669"/>
    <property type="project" value="InterPro"/>
</dbReference>
<proteinExistence type="predicted"/>
<sequence length="120" mass="13367">MQITDIKVRKLMEEGRLRAVVSVTIGDEIAIHDLKVIEGPQRLFVAMPSRRETGGIFRDIVHPITPAARKQLEDAVLSAYQREKARVQALSQLPYGDYWDSHFTPPATPAVAAVYPTATI</sequence>
<reference evidence="4" key="2">
    <citation type="journal article" date="2021" name="PeerJ">
        <title>Extensive microbial diversity within the chicken gut microbiome revealed by metagenomics and culture.</title>
        <authorList>
            <person name="Gilroy R."/>
            <person name="Ravi A."/>
            <person name="Getino M."/>
            <person name="Pursley I."/>
            <person name="Horton D.L."/>
            <person name="Alikhan N.F."/>
            <person name="Baker D."/>
            <person name="Gharbi K."/>
            <person name="Hall N."/>
            <person name="Watson M."/>
            <person name="Adriaenssens E.M."/>
            <person name="Foster-Nyarko E."/>
            <person name="Jarju S."/>
            <person name="Secka A."/>
            <person name="Antonio M."/>
            <person name="Oren A."/>
            <person name="Chaudhuri R.R."/>
            <person name="La Ragione R."/>
            <person name="Hildebrand F."/>
            <person name="Pallen M.J."/>
        </authorList>
    </citation>
    <scope>NUCLEOTIDE SEQUENCE</scope>
    <source>
        <strain evidence="4">ChiBcec7-5410</strain>
    </source>
</reference>
<dbReference type="Pfam" id="PF04026">
    <property type="entry name" value="SpoVG"/>
    <property type="match status" value="1"/>
</dbReference>
<evidence type="ECO:0000256" key="1">
    <source>
        <dbReference type="ARBA" id="ARBA00022618"/>
    </source>
</evidence>
<dbReference type="InterPro" id="IPR007170">
    <property type="entry name" value="SpoVG"/>
</dbReference>
<organism evidence="4 5">
    <name type="scientific">Candidatus Faecivivens stercoripullorum</name>
    <dbReference type="NCBI Taxonomy" id="2840805"/>
    <lineage>
        <taxon>Bacteria</taxon>
        <taxon>Bacillati</taxon>
        <taxon>Bacillota</taxon>
        <taxon>Clostridia</taxon>
        <taxon>Eubacteriales</taxon>
        <taxon>Oscillospiraceae</taxon>
        <taxon>Oscillospiraceae incertae sedis</taxon>
        <taxon>Candidatus Faecivivens</taxon>
    </lineage>
</organism>
<accession>A0A9D1H530</accession>
<dbReference type="NCBIfam" id="NF009749">
    <property type="entry name" value="PRK13259.1"/>
    <property type="match status" value="1"/>
</dbReference>
<dbReference type="GO" id="GO:0000917">
    <property type="term" value="P:division septum assembly"/>
    <property type="evidence" value="ECO:0007669"/>
    <property type="project" value="UniProtKB-KW"/>
</dbReference>
<evidence type="ECO:0000256" key="2">
    <source>
        <dbReference type="ARBA" id="ARBA00023210"/>
    </source>
</evidence>
<dbReference type="SUPFAM" id="SSF160537">
    <property type="entry name" value="SpoVG-like"/>
    <property type="match status" value="1"/>
</dbReference>
<comment type="caution">
    <text evidence="4">The sequence shown here is derived from an EMBL/GenBank/DDBJ whole genome shotgun (WGS) entry which is preliminary data.</text>
</comment>
<evidence type="ECO:0000313" key="5">
    <source>
        <dbReference type="Proteomes" id="UP000824160"/>
    </source>
</evidence>
<evidence type="ECO:0000256" key="3">
    <source>
        <dbReference type="ARBA" id="ARBA00023306"/>
    </source>
</evidence>
<dbReference type="AlphaFoldDB" id="A0A9D1H530"/>
<evidence type="ECO:0000313" key="4">
    <source>
        <dbReference type="EMBL" id="HIT94055.1"/>
    </source>
</evidence>
<keyword evidence="3" id="KW-0131">Cell cycle</keyword>
<keyword evidence="1" id="KW-0132">Cell division</keyword>
<name>A0A9D1H530_9FIRM</name>
<dbReference type="PANTHER" id="PTHR38429:SF1">
    <property type="entry name" value="SEPTATION PROTEIN SPOVG-RELATED"/>
    <property type="match status" value="1"/>
</dbReference>
<gene>
    <name evidence="4" type="primary">spoVG</name>
    <name evidence="4" type="ORF">IAC43_02610</name>
</gene>